<evidence type="ECO:0000313" key="1">
    <source>
        <dbReference type="EMBL" id="KAK1137837.1"/>
    </source>
</evidence>
<comment type="caution">
    <text evidence="1">The sequence shown here is derived from an EMBL/GenBank/DDBJ whole genome shotgun (WGS) entry which is preliminary data.</text>
</comment>
<evidence type="ECO:0000313" key="2">
    <source>
        <dbReference type="Proteomes" id="UP001177670"/>
    </source>
</evidence>
<keyword evidence="2" id="KW-1185">Reference proteome</keyword>
<reference evidence="1" key="1">
    <citation type="submission" date="2021-10" db="EMBL/GenBank/DDBJ databases">
        <title>Melipona bicolor Genome sequencing and assembly.</title>
        <authorList>
            <person name="Araujo N.S."/>
            <person name="Arias M.C."/>
        </authorList>
    </citation>
    <scope>NUCLEOTIDE SEQUENCE</scope>
    <source>
        <strain evidence="1">USP_2M_L1-L4_2017</strain>
        <tissue evidence="1">Whole body</tissue>
    </source>
</reference>
<dbReference type="EMBL" id="JAHYIQ010000001">
    <property type="protein sequence ID" value="KAK1137837.1"/>
    <property type="molecule type" value="Genomic_DNA"/>
</dbReference>
<sequence>MKSLFYKQSRKMLRDENETALPQEHFFDKNFESFFFIFLTKSKYKLPREIAKYKLRIFMHFYIFVKTSRRKWVLNLSNIVRNILLWNIKIFMHLCFYEHNKKFKFDT</sequence>
<protein>
    <submittedName>
        <fullName evidence="1">Uncharacterized protein</fullName>
    </submittedName>
</protein>
<gene>
    <name evidence="1" type="ORF">K0M31_002332</name>
</gene>
<proteinExistence type="predicted"/>
<dbReference type="AlphaFoldDB" id="A0AA40KZ31"/>
<dbReference type="Proteomes" id="UP001177670">
    <property type="component" value="Unassembled WGS sequence"/>
</dbReference>
<accession>A0AA40KZ31</accession>
<name>A0AA40KZ31_9HYME</name>
<organism evidence="1 2">
    <name type="scientific">Melipona bicolor</name>
    <dbReference type="NCBI Taxonomy" id="60889"/>
    <lineage>
        <taxon>Eukaryota</taxon>
        <taxon>Metazoa</taxon>
        <taxon>Ecdysozoa</taxon>
        <taxon>Arthropoda</taxon>
        <taxon>Hexapoda</taxon>
        <taxon>Insecta</taxon>
        <taxon>Pterygota</taxon>
        <taxon>Neoptera</taxon>
        <taxon>Endopterygota</taxon>
        <taxon>Hymenoptera</taxon>
        <taxon>Apocrita</taxon>
        <taxon>Aculeata</taxon>
        <taxon>Apoidea</taxon>
        <taxon>Anthophila</taxon>
        <taxon>Apidae</taxon>
        <taxon>Melipona</taxon>
    </lineage>
</organism>